<sequence length="544" mass="63261">VKDLMSKLLEFFEKEKKYNRTWYRGNPLKRLAYATGFSEKTIQRHTKASSNDAVQEVVQSLHDSAVKKQVVVPKKLDDFDENVVRRTIHDMYKKKQVVTMPKLQQALKEKDIDVSLSTVKRTVKRLGFWYSKKGSQRRWIKERQDIVSWRHSYLRKIRKYRQEGRNIVYLDETWLNTNHVVKGDWLDHPSTSLSAFEPPCKGCGRVLPSGKGTRLIILDAGSSEQGLIPGCGLIFESKTSSSDYHDEMNKEHFTEWFKDTLLPKLPPQSVIVMDNAPYHSHLVPDSRVPNTGSRKPDILAWLDRNNIDYPENAIKAELLEVVNQNKPRPRYVIDELAAEHGHEVLRLPPRHCELNPIEMVWADLKGYVARRNSTYKKKDIIDLFNEAKSHFNKERWAKFETHVSREVEEKLWLVDGIRDDEYIPYIIDMTEDDNDDSDIDDDLSEGEGDDIEIDSDLEYYLSDGINNSDVSKLCDICQAATPPKQKKRDKEVQWFQCVYCKGWLHEKCRKGAARKGDMCPRCHSILRHKDLSTQLLLEPMDTEA</sequence>
<protein>
    <recommendedName>
        <fullName evidence="1">Tc1-like transposase DDE domain-containing protein</fullName>
    </recommendedName>
</protein>
<dbReference type="Proteomes" id="UP000596742">
    <property type="component" value="Unassembled WGS sequence"/>
</dbReference>
<dbReference type="Gene3D" id="3.30.420.10">
    <property type="entry name" value="Ribonuclease H-like superfamily/Ribonuclease H"/>
    <property type="match status" value="1"/>
</dbReference>
<evidence type="ECO:0000313" key="2">
    <source>
        <dbReference type="EMBL" id="VDI30431.1"/>
    </source>
</evidence>
<comment type="caution">
    <text evidence="2">The sequence shown here is derived from an EMBL/GenBank/DDBJ whole genome shotgun (WGS) entry which is preliminary data.</text>
</comment>
<dbReference type="CDD" id="cd15517">
    <property type="entry name" value="PHD_TCF19_like"/>
    <property type="match status" value="1"/>
</dbReference>
<gene>
    <name evidence="2" type="ORF">MGAL_10B032925</name>
</gene>
<dbReference type="Pfam" id="PF13358">
    <property type="entry name" value="DDE_3"/>
    <property type="match status" value="1"/>
</dbReference>
<dbReference type="PANTHER" id="PTHR33939:SF1">
    <property type="entry name" value="DUF4371 DOMAIN-CONTAINING PROTEIN"/>
    <property type="match status" value="1"/>
</dbReference>
<dbReference type="OrthoDB" id="6151904at2759"/>
<dbReference type="InterPro" id="IPR038717">
    <property type="entry name" value="Tc1-like_DDE_dom"/>
</dbReference>
<reference evidence="2" key="1">
    <citation type="submission" date="2018-11" db="EMBL/GenBank/DDBJ databases">
        <authorList>
            <person name="Alioto T."/>
            <person name="Alioto T."/>
        </authorList>
    </citation>
    <scope>NUCLEOTIDE SEQUENCE</scope>
</reference>
<dbReference type="PANTHER" id="PTHR33939">
    <property type="entry name" value="PROTEIN CBG22215"/>
    <property type="match status" value="1"/>
</dbReference>
<organism evidence="2 3">
    <name type="scientific">Mytilus galloprovincialis</name>
    <name type="common">Mediterranean mussel</name>
    <dbReference type="NCBI Taxonomy" id="29158"/>
    <lineage>
        <taxon>Eukaryota</taxon>
        <taxon>Metazoa</taxon>
        <taxon>Spiralia</taxon>
        <taxon>Lophotrochozoa</taxon>
        <taxon>Mollusca</taxon>
        <taxon>Bivalvia</taxon>
        <taxon>Autobranchia</taxon>
        <taxon>Pteriomorphia</taxon>
        <taxon>Mytilida</taxon>
        <taxon>Mytiloidea</taxon>
        <taxon>Mytilidae</taxon>
        <taxon>Mytilinae</taxon>
        <taxon>Mytilus</taxon>
    </lineage>
</organism>
<feature type="domain" description="Tc1-like transposase DDE" evidence="1">
    <location>
        <begin position="245"/>
        <end position="378"/>
    </location>
</feature>
<dbReference type="AlphaFoldDB" id="A0A8B6E7V8"/>
<feature type="non-terminal residue" evidence="2">
    <location>
        <position position="544"/>
    </location>
</feature>
<keyword evidence="3" id="KW-1185">Reference proteome</keyword>
<proteinExistence type="predicted"/>
<accession>A0A8B6E7V8</accession>
<dbReference type="GO" id="GO:0003676">
    <property type="term" value="F:nucleic acid binding"/>
    <property type="evidence" value="ECO:0007669"/>
    <property type="project" value="InterPro"/>
</dbReference>
<name>A0A8B6E7V8_MYTGA</name>
<dbReference type="EMBL" id="UYJE01004684">
    <property type="protein sequence ID" value="VDI30431.1"/>
    <property type="molecule type" value="Genomic_DNA"/>
</dbReference>
<evidence type="ECO:0000313" key="3">
    <source>
        <dbReference type="Proteomes" id="UP000596742"/>
    </source>
</evidence>
<evidence type="ECO:0000259" key="1">
    <source>
        <dbReference type="Pfam" id="PF13358"/>
    </source>
</evidence>
<dbReference type="InterPro" id="IPR036397">
    <property type="entry name" value="RNaseH_sf"/>
</dbReference>